<dbReference type="PROSITE" id="PS51257">
    <property type="entry name" value="PROKAR_LIPOPROTEIN"/>
    <property type="match status" value="1"/>
</dbReference>
<feature type="compositionally biased region" description="Basic and acidic residues" evidence="7">
    <location>
        <begin position="444"/>
        <end position="458"/>
    </location>
</feature>
<feature type="transmembrane region" description="Helical" evidence="8">
    <location>
        <begin position="146"/>
        <end position="172"/>
    </location>
</feature>
<dbReference type="STRING" id="2903.R1E5R9"/>
<evidence type="ECO:0000256" key="2">
    <source>
        <dbReference type="ARBA" id="ARBA00022692"/>
    </source>
</evidence>
<evidence type="ECO:0000256" key="1">
    <source>
        <dbReference type="ARBA" id="ARBA00004141"/>
    </source>
</evidence>
<dbReference type="EnsemblProtists" id="EOD22125">
    <property type="protein sequence ID" value="EOD22125"/>
    <property type="gene ID" value="EMIHUDRAFT_101304"/>
</dbReference>
<proteinExistence type="predicted"/>
<evidence type="ECO:0000313" key="11">
    <source>
        <dbReference type="Proteomes" id="UP000013827"/>
    </source>
</evidence>
<keyword evidence="11" id="KW-1185">Reference proteome</keyword>
<dbReference type="InterPro" id="IPR002048">
    <property type="entry name" value="EF_hand_dom"/>
</dbReference>
<dbReference type="Gene3D" id="1.20.120.350">
    <property type="entry name" value="Voltage-gated potassium channels. Chain C"/>
    <property type="match status" value="1"/>
</dbReference>
<feature type="compositionally biased region" description="Basic and acidic residues" evidence="7">
    <location>
        <begin position="568"/>
        <end position="586"/>
    </location>
</feature>
<dbReference type="Pfam" id="PF00520">
    <property type="entry name" value="Ion_trans"/>
    <property type="match status" value="1"/>
</dbReference>
<feature type="domain" description="EF-hand" evidence="9">
    <location>
        <begin position="321"/>
        <end position="356"/>
    </location>
</feature>
<evidence type="ECO:0000256" key="5">
    <source>
        <dbReference type="ARBA" id="ARBA00023136"/>
    </source>
</evidence>
<comment type="subcellular location">
    <subcellularLocation>
        <location evidence="1">Membrane</location>
        <topology evidence="1">Multi-pass membrane protein</topology>
    </subcellularLocation>
</comment>
<evidence type="ECO:0000256" key="4">
    <source>
        <dbReference type="ARBA" id="ARBA00022989"/>
    </source>
</evidence>
<dbReference type="PROSITE" id="PS00018">
    <property type="entry name" value="EF_HAND_1"/>
    <property type="match status" value="1"/>
</dbReference>
<feature type="transmembrane region" description="Helical" evidence="8">
    <location>
        <begin position="101"/>
        <end position="125"/>
    </location>
</feature>
<feature type="region of interest" description="Disordered" evidence="7">
    <location>
        <begin position="444"/>
        <end position="589"/>
    </location>
</feature>
<dbReference type="Proteomes" id="UP000013827">
    <property type="component" value="Unassembled WGS sequence"/>
</dbReference>
<protein>
    <recommendedName>
        <fullName evidence="9">EF-hand domain-containing protein</fullName>
    </recommendedName>
</protein>
<dbReference type="PANTHER" id="PTHR10037">
    <property type="entry name" value="VOLTAGE-GATED CATION CHANNEL CALCIUM AND SODIUM"/>
    <property type="match status" value="1"/>
</dbReference>
<name>A0A0D3JF40_EMIH1</name>
<feature type="compositionally biased region" description="Basic and acidic residues" evidence="7">
    <location>
        <begin position="527"/>
        <end position="542"/>
    </location>
</feature>
<dbReference type="SUPFAM" id="SSF47473">
    <property type="entry name" value="EF-hand"/>
    <property type="match status" value="1"/>
</dbReference>
<dbReference type="GO" id="GO:0001518">
    <property type="term" value="C:voltage-gated sodium channel complex"/>
    <property type="evidence" value="ECO:0007669"/>
    <property type="project" value="TreeGrafter"/>
</dbReference>
<evidence type="ECO:0000256" key="8">
    <source>
        <dbReference type="SAM" id="Phobius"/>
    </source>
</evidence>
<evidence type="ECO:0000256" key="7">
    <source>
        <dbReference type="SAM" id="MobiDB-lite"/>
    </source>
</evidence>
<dbReference type="InterPro" id="IPR027359">
    <property type="entry name" value="Volt_channel_dom_sf"/>
</dbReference>
<dbReference type="InterPro" id="IPR005821">
    <property type="entry name" value="Ion_trans_dom"/>
</dbReference>
<reference evidence="11" key="1">
    <citation type="journal article" date="2013" name="Nature">
        <title>Pan genome of the phytoplankton Emiliania underpins its global distribution.</title>
        <authorList>
            <person name="Read B.A."/>
            <person name="Kegel J."/>
            <person name="Klute M.J."/>
            <person name="Kuo A."/>
            <person name="Lefebvre S.C."/>
            <person name="Maumus F."/>
            <person name="Mayer C."/>
            <person name="Miller J."/>
            <person name="Monier A."/>
            <person name="Salamov A."/>
            <person name="Young J."/>
            <person name="Aguilar M."/>
            <person name="Claverie J.M."/>
            <person name="Frickenhaus S."/>
            <person name="Gonzalez K."/>
            <person name="Herman E.K."/>
            <person name="Lin Y.C."/>
            <person name="Napier J."/>
            <person name="Ogata H."/>
            <person name="Sarno A.F."/>
            <person name="Shmutz J."/>
            <person name="Schroeder D."/>
            <person name="de Vargas C."/>
            <person name="Verret F."/>
            <person name="von Dassow P."/>
            <person name="Valentin K."/>
            <person name="Van de Peer Y."/>
            <person name="Wheeler G."/>
            <person name="Dacks J.B."/>
            <person name="Delwiche C.F."/>
            <person name="Dyhrman S.T."/>
            <person name="Glockner G."/>
            <person name="John U."/>
            <person name="Richards T."/>
            <person name="Worden A.Z."/>
            <person name="Zhang X."/>
            <person name="Grigoriev I.V."/>
            <person name="Allen A.E."/>
            <person name="Bidle K."/>
            <person name="Borodovsky M."/>
            <person name="Bowler C."/>
            <person name="Brownlee C."/>
            <person name="Cock J.M."/>
            <person name="Elias M."/>
            <person name="Gladyshev V.N."/>
            <person name="Groth M."/>
            <person name="Guda C."/>
            <person name="Hadaegh A."/>
            <person name="Iglesias-Rodriguez M.D."/>
            <person name="Jenkins J."/>
            <person name="Jones B.M."/>
            <person name="Lawson T."/>
            <person name="Leese F."/>
            <person name="Lindquist E."/>
            <person name="Lobanov A."/>
            <person name="Lomsadze A."/>
            <person name="Malik S.B."/>
            <person name="Marsh M.E."/>
            <person name="Mackinder L."/>
            <person name="Mock T."/>
            <person name="Mueller-Roeber B."/>
            <person name="Pagarete A."/>
            <person name="Parker M."/>
            <person name="Probert I."/>
            <person name="Quesneville H."/>
            <person name="Raines C."/>
            <person name="Rensing S.A."/>
            <person name="Riano-Pachon D.M."/>
            <person name="Richier S."/>
            <person name="Rokitta S."/>
            <person name="Shiraiwa Y."/>
            <person name="Soanes D.M."/>
            <person name="van der Giezen M."/>
            <person name="Wahlund T.M."/>
            <person name="Williams B."/>
            <person name="Wilson W."/>
            <person name="Wolfe G."/>
            <person name="Wurch L.L."/>
        </authorList>
    </citation>
    <scope>NUCLEOTIDE SEQUENCE</scope>
</reference>
<dbReference type="Gene3D" id="1.10.287.70">
    <property type="match status" value="1"/>
</dbReference>
<dbReference type="InterPro" id="IPR018247">
    <property type="entry name" value="EF_Hand_1_Ca_BS"/>
</dbReference>
<dbReference type="SUPFAM" id="SSF81324">
    <property type="entry name" value="Voltage-gated potassium channels"/>
    <property type="match status" value="1"/>
</dbReference>
<dbReference type="RefSeq" id="XP_005774554.1">
    <property type="nucleotide sequence ID" value="XM_005774497.1"/>
</dbReference>
<reference evidence="10" key="2">
    <citation type="submission" date="2024-10" db="UniProtKB">
        <authorList>
            <consortium name="EnsemblProtists"/>
        </authorList>
    </citation>
    <scope>IDENTIFICATION</scope>
</reference>
<keyword evidence="5 8" id="KW-0472">Membrane</keyword>
<feature type="transmembrane region" description="Helical" evidence="8">
    <location>
        <begin position="274"/>
        <end position="297"/>
    </location>
</feature>
<dbReference type="eggNOG" id="KOG2301">
    <property type="taxonomic scope" value="Eukaryota"/>
</dbReference>
<keyword evidence="4 8" id="KW-1133">Transmembrane helix</keyword>
<evidence type="ECO:0000256" key="6">
    <source>
        <dbReference type="SAM" id="Coils"/>
    </source>
</evidence>
<evidence type="ECO:0000313" key="10">
    <source>
        <dbReference type="EnsemblProtists" id="EOD22125"/>
    </source>
</evidence>
<dbReference type="PROSITE" id="PS50222">
    <property type="entry name" value="EF_HAND_2"/>
    <property type="match status" value="1"/>
</dbReference>
<keyword evidence="2 8" id="KW-0812">Transmembrane</keyword>
<dbReference type="InterPro" id="IPR011992">
    <property type="entry name" value="EF-hand-dom_pair"/>
</dbReference>
<sequence length="603" mass="66313">MRAFGGRANGPWNDNDPETFAAQYFGLLSCEGQGLYPRENVRAGYVQLRPESVRFCLPKQREAFQLYQSRWFQYLVASAIAANFMVNIAEKAWNFFDLLTAVIGCASLAAMSLHATDFPAALRNIRNLRAFRVVRLFKRFRNLNRVSSALAVPGMASAFLLTTIVLCFYAILGVDFFAMSGADGDWSVRNDNVRRGVCTTEEVEEGSCSLEASVSSVTLRGLTYGEEPAPYKREYYGSFSRALYTLFQVLTGDSWAETVSRPGVFTARDGFWVATYYVSFVLLTQLVLINVVVAVLLTGFDDYEEDEGLTLAEKLTALLESERVELLDVFATWDSNGSGAVSRVEFQRALLALGYRGDNELLHHLFNAVDSRGAGEIRADDLRAVVYGHARRSHVRAAEKRTAKEEVVALRAELQEVNTRIEEQMEEMGQLLDVVKDLVERNLPPEHNWRGGEKRDDDPTGGGPAGSEPTSGETHHRQLALAPRFPRLSPRQVPPRQLPPSAAAHGQTNLAGTEGGKSARPSSPRQHVVDVDEAALREEKPVYRAAAPSPSAESEPAEPGAAIQAVLTRHDSERLGAEGSGERAGERGVAGGLRGALRWLSLT</sequence>
<dbReference type="OMA" id="TRHDSER"/>
<keyword evidence="6" id="KW-0175">Coiled coil</keyword>
<evidence type="ECO:0000259" key="9">
    <source>
        <dbReference type="PROSITE" id="PS50222"/>
    </source>
</evidence>
<dbReference type="InterPro" id="IPR043203">
    <property type="entry name" value="VGCC_Ca_Na"/>
</dbReference>
<dbReference type="GO" id="GO:0005509">
    <property type="term" value="F:calcium ion binding"/>
    <property type="evidence" value="ECO:0007669"/>
    <property type="project" value="InterPro"/>
</dbReference>
<organism evidence="10 11">
    <name type="scientific">Emiliania huxleyi (strain CCMP1516)</name>
    <dbReference type="NCBI Taxonomy" id="280463"/>
    <lineage>
        <taxon>Eukaryota</taxon>
        <taxon>Haptista</taxon>
        <taxon>Haptophyta</taxon>
        <taxon>Prymnesiophyceae</taxon>
        <taxon>Isochrysidales</taxon>
        <taxon>Noelaerhabdaceae</taxon>
        <taxon>Emiliania</taxon>
    </lineage>
</organism>
<dbReference type="KEGG" id="ehx:EMIHUDRAFT_101304"/>
<evidence type="ECO:0000256" key="3">
    <source>
        <dbReference type="ARBA" id="ARBA00022837"/>
    </source>
</evidence>
<accession>A0A0D3JF40</accession>
<dbReference type="HOGENOM" id="CLU_453029_0_0_1"/>
<dbReference type="AlphaFoldDB" id="A0A0D3JF40"/>
<keyword evidence="3" id="KW-0106">Calcium</keyword>
<dbReference type="Gene3D" id="1.10.238.10">
    <property type="entry name" value="EF-hand"/>
    <property type="match status" value="1"/>
</dbReference>
<feature type="coiled-coil region" evidence="6">
    <location>
        <begin position="400"/>
        <end position="441"/>
    </location>
</feature>
<dbReference type="PANTHER" id="PTHR10037:SF62">
    <property type="entry name" value="SODIUM CHANNEL PROTEIN 60E"/>
    <property type="match status" value="1"/>
</dbReference>
<dbReference type="GeneID" id="17267672"/>
<feature type="compositionally biased region" description="Low complexity" evidence="7">
    <location>
        <begin position="545"/>
        <end position="562"/>
    </location>
</feature>
<dbReference type="PaxDb" id="2903-EOD22125"/>
<dbReference type="GO" id="GO:0005248">
    <property type="term" value="F:voltage-gated sodium channel activity"/>
    <property type="evidence" value="ECO:0007669"/>
    <property type="project" value="TreeGrafter"/>
</dbReference>